<dbReference type="OrthoDB" id="10431391at2759"/>
<organism evidence="2 3">
    <name type="scientific">Magallana gigas</name>
    <name type="common">Pacific oyster</name>
    <name type="synonym">Crassostrea gigas</name>
    <dbReference type="NCBI Taxonomy" id="29159"/>
    <lineage>
        <taxon>Eukaryota</taxon>
        <taxon>Metazoa</taxon>
        <taxon>Spiralia</taxon>
        <taxon>Lophotrochozoa</taxon>
        <taxon>Mollusca</taxon>
        <taxon>Bivalvia</taxon>
        <taxon>Autobranchia</taxon>
        <taxon>Pteriomorphia</taxon>
        <taxon>Ostreida</taxon>
        <taxon>Ostreoidea</taxon>
        <taxon>Ostreidae</taxon>
        <taxon>Magallana</taxon>
    </lineage>
</organism>
<dbReference type="EnsemblMetazoa" id="G25741.1">
    <property type="protein sequence ID" value="G25741.1:cds"/>
    <property type="gene ID" value="G25741"/>
</dbReference>
<feature type="compositionally biased region" description="Basic and acidic residues" evidence="1">
    <location>
        <begin position="233"/>
        <end position="249"/>
    </location>
</feature>
<dbReference type="AlphaFoldDB" id="A0A8W8KXY3"/>
<reference evidence="2" key="1">
    <citation type="submission" date="2022-08" db="UniProtKB">
        <authorList>
            <consortium name="EnsemblMetazoa"/>
        </authorList>
    </citation>
    <scope>IDENTIFICATION</scope>
    <source>
        <strain evidence="2">05x7-T-G4-1.051#20</strain>
    </source>
</reference>
<feature type="region of interest" description="Disordered" evidence="1">
    <location>
        <begin position="172"/>
        <end position="203"/>
    </location>
</feature>
<evidence type="ECO:0000256" key="1">
    <source>
        <dbReference type="SAM" id="MobiDB-lite"/>
    </source>
</evidence>
<dbReference type="Proteomes" id="UP000005408">
    <property type="component" value="Unassembled WGS sequence"/>
</dbReference>
<name>A0A8W8KXY3_MAGGI</name>
<feature type="region of interest" description="Disordered" evidence="1">
    <location>
        <begin position="231"/>
        <end position="258"/>
    </location>
</feature>
<accession>A0A8W8KXY3</accession>
<evidence type="ECO:0000313" key="3">
    <source>
        <dbReference type="Proteomes" id="UP000005408"/>
    </source>
</evidence>
<evidence type="ECO:0000313" key="2">
    <source>
        <dbReference type="EnsemblMetazoa" id="G25741.1:cds"/>
    </source>
</evidence>
<protein>
    <submittedName>
        <fullName evidence="2">Uncharacterized protein</fullName>
    </submittedName>
</protein>
<sequence length="344" mass="39834">MPSPKSSIPDIGTASLRKTNRQLAYERALCINKSHFGETVLGRNMTETKVLEAKLEQLEKDKLMLERDHFWKQRQFLISKAFDKERRLRYSMLLNRISLKDEDNKELNLAPEDSHKLPSITDVDVSLTHQFFPGKIDSETSSNYKLILQRKRKLKATVNVLRAALELSKKNRERKKMHVKNDENSLETFSQGPGVQSTIDSENLESSEKHIMEVRKNNFLKLVVKNWKSFKRPNTEPEPPKKTSSEINRKSSSSQLPNRLLERRQSLVRTNTDELLLRLAKTLPPQVLNETNSNKLSDISSVLGFSSRNKALRQREMSVLRRPVLSDDRFLNLQNSLRRSSTIL</sequence>
<keyword evidence="3" id="KW-1185">Reference proteome</keyword>
<feature type="compositionally biased region" description="Polar residues" evidence="1">
    <location>
        <begin position="186"/>
        <end position="201"/>
    </location>
</feature>
<proteinExistence type="predicted"/>